<dbReference type="NCBIfam" id="NF041502">
    <property type="entry name" value="integrase_1"/>
    <property type="match status" value="1"/>
</dbReference>
<dbReference type="SUPFAM" id="SSF56349">
    <property type="entry name" value="DNA breaking-rejoining enzymes"/>
    <property type="match status" value="1"/>
</dbReference>
<evidence type="ECO:0000313" key="2">
    <source>
        <dbReference type="EMBL" id="MBJ6800436.1"/>
    </source>
</evidence>
<sequence length="522" mass="58466">MKSLRTASKQGKGVKLPQTSWTKEKQQFCPGDDVWRLYDGGVSRTLTFERCRSCCHSELVQSLKAYLVYLLRFQSLDACNNFLERFLKLAKHCSLLAGGPVATITVDGVISYRATLDRDHEYLLHAIRARVEDWVQLGYPGIDPDVPEMLRKLKLKKNDSGVAVRTHHPVKGPFNDEEYHAIIQYLLDTFAAGQIDLFDLALGFLFVVFGPRPVSFAALRIKDFSVEKDSYGIDCYTLRIPAAKRRSGGRRTHLNVRKLSEEFGQMLSGLVPMVQKRFAKEIAAGLDLQELPFFPGKDASRGYCVSSSEISEQIERCFNAGVPIICNRRGLQGTVLHVNPRRFRITLGTRMAESGKREREIAEALGQTSMVSSRVYIEATGKLRHVINEKVMPLVEPFSKYFLGTIVQSEADAFRGDDPSSRIRSFDGSLKGRAVGTCGKSGFCGGFVPLPCYSCRKFQPWADAPHAELLAWLVQERQQKLAATGDETYASVNDEVIKKVADVVLRCSMLQGRKNAPKELPR</sequence>
<dbReference type="Proteomes" id="UP000641025">
    <property type="component" value="Unassembled WGS sequence"/>
</dbReference>
<reference evidence="2 3" key="1">
    <citation type="submission" date="2020-12" db="EMBL/GenBank/DDBJ databases">
        <title>Geomonas sp. Red259, isolated from paddy soil.</title>
        <authorList>
            <person name="Xu Z."/>
            <person name="Zhang Z."/>
            <person name="Masuda Y."/>
            <person name="Itoh H."/>
            <person name="Senoo K."/>
        </authorList>
    </citation>
    <scope>NUCLEOTIDE SEQUENCE [LARGE SCALE GENOMIC DNA]</scope>
    <source>
        <strain evidence="2 3">Red259</strain>
    </source>
</reference>
<name>A0ABS0YRA0_9BACT</name>
<organism evidence="2 3">
    <name type="scientific">Geomonas propionica</name>
    <dbReference type="NCBI Taxonomy" id="2798582"/>
    <lineage>
        <taxon>Bacteria</taxon>
        <taxon>Pseudomonadati</taxon>
        <taxon>Thermodesulfobacteriota</taxon>
        <taxon>Desulfuromonadia</taxon>
        <taxon>Geobacterales</taxon>
        <taxon>Geobacteraceae</taxon>
        <taxon>Geomonas</taxon>
    </lineage>
</organism>
<dbReference type="RefSeq" id="WP_199394945.1">
    <property type="nucleotide sequence ID" value="NZ_JAEMHK010000006.1"/>
</dbReference>
<evidence type="ECO:0000313" key="3">
    <source>
        <dbReference type="Proteomes" id="UP000641025"/>
    </source>
</evidence>
<dbReference type="Gene3D" id="1.10.443.10">
    <property type="entry name" value="Intergrase catalytic core"/>
    <property type="match status" value="1"/>
</dbReference>
<gene>
    <name evidence="2" type="ORF">JFN90_09845</name>
</gene>
<keyword evidence="1" id="KW-0233">DNA recombination</keyword>
<proteinExistence type="predicted"/>
<protein>
    <submittedName>
        <fullName evidence="2">Site-specific integrase</fullName>
    </submittedName>
</protein>
<accession>A0ABS0YRA0</accession>
<dbReference type="InterPro" id="IPR013762">
    <property type="entry name" value="Integrase-like_cat_sf"/>
</dbReference>
<dbReference type="EMBL" id="JAEMHK010000006">
    <property type="protein sequence ID" value="MBJ6800436.1"/>
    <property type="molecule type" value="Genomic_DNA"/>
</dbReference>
<dbReference type="InterPro" id="IPR011010">
    <property type="entry name" value="DNA_brk_join_enz"/>
</dbReference>
<evidence type="ECO:0000256" key="1">
    <source>
        <dbReference type="ARBA" id="ARBA00023172"/>
    </source>
</evidence>
<keyword evidence="3" id="KW-1185">Reference proteome</keyword>
<dbReference type="InterPro" id="IPR048120">
    <property type="entry name" value="Integrase-like"/>
</dbReference>
<comment type="caution">
    <text evidence="2">The sequence shown here is derived from an EMBL/GenBank/DDBJ whole genome shotgun (WGS) entry which is preliminary data.</text>
</comment>